<gene>
    <name evidence="1" type="ORF">OUZ56_012134</name>
</gene>
<dbReference type="Proteomes" id="UP001234178">
    <property type="component" value="Unassembled WGS sequence"/>
</dbReference>
<sequence length="79" mass="8805">MVSIVSYPGIMANNNEDTLTKIPVNYSYIVELLPNNGNLIPVIPIEISLEVGNGQEFDLQHVIEENLNPVEIWRASPKS</sequence>
<comment type="caution">
    <text evidence="1">The sequence shown here is derived from an EMBL/GenBank/DDBJ whole genome shotgun (WGS) entry which is preliminary data.</text>
</comment>
<keyword evidence="2" id="KW-1185">Reference proteome</keyword>
<evidence type="ECO:0000313" key="1">
    <source>
        <dbReference type="EMBL" id="KAK4006980.1"/>
    </source>
</evidence>
<reference evidence="1 2" key="1">
    <citation type="journal article" date="2023" name="Nucleic Acids Res.">
        <title>The hologenome of Daphnia magna reveals possible DNA methylation and microbiome-mediated evolution of the host genome.</title>
        <authorList>
            <person name="Chaturvedi A."/>
            <person name="Li X."/>
            <person name="Dhandapani V."/>
            <person name="Marshall H."/>
            <person name="Kissane S."/>
            <person name="Cuenca-Cambronero M."/>
            <person name="Asole G."/>
            <person name="Calvet F."/>
            <person name="Ruiz-Romero M."/>
            <person name="Marangio P."/>
            <person name="Guigo R."/>
            <person name="Rago D."/>
            <person name="Mirbahai L."/>
            <person name="Eastwood N."/>
            <person name="Colbourne J.K."/>
            <person name="Zhou J."/>
            <person name="Mallon E."/>
            <person name="Orsini L."/>
        </authorList>
    </citation>
    <scope>NUCLEOTIDE SEQUENCE [LARGE SCALE GENOMIC DNA]</scope>
    <source>
        <strain evidence="1">LRV0_1</strain>
    </source>
</reference>
<dbReference type="EMBL" id="JAOYFB010000002">
    <property type="protein sequence ID" value="KAK4006980.1"/>
    <property type="molecule type" value="Genomic_DNA"/>
</dbReference>
<name>A0ABQ9Z2F9_9CRUS</name>
<evidence type="ECO:0000313" key="2">
    <source>
        <dbReference type="Proteomes" id="UP001234178"/>
    </source>
</evidence>
<proteinExistence type="predicted"/>
<organism evidence="1 2">
    <name type="scientific">Daphnia magna</name>
    <dbReference type="NCBI Taxonomy" id="35525"/>
    <lineage>
        <taxon>Eukaryota</taxon>
        <taxon>Metazoa</taxon>
        <taxon>Ecdysozoa</taxon>
        <taxon>Arthropoda</taxon>
        <taxon>Crustacea</taxon>
        <taxon>Branchiopoda</taxon>
        <taxon>Diplostraca</taxon>
        <taxon>Cladocera</taxon>
        <taxon>Anomopoda</taxon>
        <taxon>Daphniidae</taxon>
        <taxon>Daphnia</taxon>
    </lineage>
</organism>
<accession>A0ABQ9Z2F9</accession>
<protein>
    <submittedName>
        <fullName evidence="1">Uncharacterized protein</fullName>
    </submittedName>
</protein>